<organism evidence="12 13">
    <name type="scientific">Nocardioides anomalus</name>
    <dbReference type="NCBI Taxonomy" id="2712223"/>
    <lineage>
        <taxon>Bacteria</taxon>
        <taxon>Bacillati</taxon>
        <taxon>Actinomycetota</taxon>
        <taxon>Actinomycetes</taxon>
        <taxon>Propionibacteriales</taxon>
        <taxon>Nocardioidaceae</taxon>
        <taxon>Nocardioides</taxon>
    </lineage>
</organism>
<dbReference type="InterPro" id="IPR013083">
    <property type="entry name" value="Znf_RING/FYVE/PHD"/>
</dbReference>
<dbReference type="GO" id="GO:0098719">
    <property type="term" value="P:sodium ion import across plasma membrane"/>
    <property type="evidence" value="ECO:0007669"/>
    <property type="project" value="TreeGrafter"/>
</dbReference>
<dbReference type="Gene3D" id="3.30.40.10">
    <property type="entry name" value="Zinc/RING finger domain, C3HC4 (zinc finger)"/>
    <property type="match status" value="1"/>
</dbReference>
<dbReference type="InterPro" id="IPR006153">
    <property type="entry name" value="Cation/H_exchanger_TM"/>
</dbReference>
<evidence type="ECO:0000256" key="1">
    <source>
        <dbReference type="ARBA" id="ARBA00004651"/>
    </source>
</evidence>
<feature type="transmembrane region" description="Helical" evidence="10">
    <location>
        <begin position="298"/>
        <end position="322"/>
    </location>
</feature>
<keyword evidence="2 10" id="KW-0813">Transport</keyword>
<evidence type="ECO:0000256" key="9">
    <source>
        <dbReference type="ARBA" id="ARBA00023201"/>
    </source>
</evidence>
<evidence type="ECO:0000256" key="3">
    <source>
        <dbReference type="ARBA" id="ARBA00022475"/>
    </source>
</evidence>
<gene>
    <name evidence="12" type="ORF">G5V58_25210</name>
</gene>
<dbReference type="GO" id="GO:0008270">
    <property type="term" value="F:zinc ion binding"/>
    <property type="evidence" value="ECO:0007669"/>
    <property type="project" value="InterPro"/>
</dbReference>
<feature type="transmembrane region" description="Helical" evidence="10">
    <location>
        <begin position="111"/>
        <end position="131"/>
    </location>
</feature>
<dbReference type="Pfam" id="PF00999">
    <property type="entry name" value="Na_H_Exchanger"/>
    <property type="match status" value="1"/>
</dbReference>
<dbReference type="NCBIfam" id="TIGR00831">
    <property type="entry name" value="a_cpa1"/>
    <property type="match status" value="1"/>
</dbReference>
<proteinExistence type="inferred from homology"/>
<evidence type="ECO:0000256" key="10">
    <source>
        <dbReference type="RuleBase" id="RU366002"/>
    </source>
</evidence>
<feature type="transmembrane region" description="Helical" evidence="10">
    <location>
        <begin position="83"/>
        <end position="105"/>
    </location>
</feature>
<dbReference type="GO" id="GO:0005886">
    <property type="term" value="C:plasma membrane"/>
    <property type="evidence" value="ECO:0007669"/>
    <property type="project" value="UniProtKB-SubCell"/>
</dbReference>
<evidence type="ECO:0000256" key="2">
    <source>
        <dbReference type="ARBA" id="ARBA00022448"/>
    </source>
</evidence>
<dbReference type="GO" id="GO:0015385">
    <property type="term" value="F:sodium:proton antiporter activity"/>
    <property type="evidence" value="ECO:0007669"/>
    <property type="project" value="InterPro"/>
</dbReference>
<feature type="transmembrane region" description="Helical" evidence="10">
    <location>
        <begin position="215"/>
        <end position="246"/>
    </location>
</feature>
<feature type="domain" description="UBP-type" evidence="11">
    <location>
        <begin position="538"/>
        <end position="621"/>
    </location>
</feature>
<dbReference type="Pfam" id="PF02148">
    <property type="entry name" value="zf-UBP"/>
    <property type="match status" value="1"/>
</dbReference>
<evidence type="ECO:0000313" key="12">
    <source>
        <dbReference type="EMBL" id="QIG45598.1"/>
    </source>
</evidence>
<feature type="transmembrane region" description="Helical" evidence="10">
    <location>
        <begin position="26"/>
        <end position="44"/>
    </location>
</feature>
<dbReference type="InterPro" id="IPR018422">
    <property type="entry name" value="Cation/H_exchanger_CPA1"/>
</dbReference>
<feature type="transmembrane region" description="Helical" evidence="10">
    <location>
        <begin position="266"/>
        <end position="286"/>
    </location>
</feature>
<feature type="transmembrane region" description="Helical" evidence="10">
    <location>
        <begin position="151"/>
        <end position="170"/>
    </location>
</feature>
<dbReference type="GO" id="GO:0015386">
    <property type="term" value="F:potassium:proton antiporter activity"/>
    <property type="evidence" value="ECO:0007669"/>
    <property type="project" value="TreeGrafter"/>
</dbReference>
<feature type="transmembrane region" description="Helical" evidence="10">
    <location>
        <begin position="375"/>
        <end position="399"/>
    </location>
</feature>
<keyword evidence="13" id="KW-1185">Reference proteome</keyword>
<evidence type="ECO:0000256" key="8">
    <source>
        <dbReference type="ARBA" id="ARBA00023136"/>
    </source>
</evidence>
<dbReference type="PANTHER" id="PTHR10110">
    <property type="entry name" value="SODIUM/HYDROGEN EXCHANGER"/>
    <property type="match status" value="1"/>
</dbReference>
<dbReference type="PROSITE" id="PS50271">
    <property type="entry name" value="ZF_UBP"/>
    <property type="match status" value="1"/>
</dbReference>
<dbReference type="EMBL" id="CP049257">
    <property type="protein sequence ID" value="QIG45598.1"/>
    <property type="molecule type" value="Genomic_DNA"/>
</dbReference>
<dbReference type="Proteomes" id="UP000502996">
    <property type="component" value="Chromosome"/>
</dbReference>
<dbReference type="InterPro" id="IPR001607">
    <property type="entry name" value="Znf_UBP"/>
</dbReference>
<feature type="transmembrane region" description="Helical" evidence="10">
    <location>
        <begin position="342"/>
        <end position="366"/>
    </location>
</feature>
<keyword evidence="9 10" id="KW-0739">Sodium transport</keyword>
<keyword evidence="10" id="KW-0050">Antiport</keyword>
<evidence type="ECO:0000256" key="7">
    <source>
        <dbReference type="ARBA" id="ARBA00023065"/>
    </source>
</evidence>
<dbReference type="Gene3D" id="6.10.140.1330">
    <property type="match status" value="1"/>
</dbReference>
<dbReference type="PANTHER" id="PTHR10110:SF86">
    <property type="entry name" value="SODIUM_HYDROGEN EXCHANGER 7"/>
    <property type="match status" value="1"/>
</dbReference>
<keyword evidence="4 10" id="KW-0812">Transmembrane</keyword>
<dbReference type="SUPFAM" id="SSF57850">
    <property type="entry name" value="RING/U-box"/>
    <property type="match status" value="1"/>
</dbReference>
<comment type="caution">
    <text evidence="10">Lacks conserved residue(s) required for the propagation of feature annotation.</text>
</comment>
<comment type="similarity">
    <text evidence="10">Belongs to the monovalent cation:proton antiporter 1 (CPA1) transporter (TC 2.A.36) family.</text>
</comment>
<evidence type="ECO:0000313" key="13">
    <source>
        <dbReference type="Proteomes" id="UP000502996"/>
    </source>
</evidence>
<comment type="function">
    <text evidence="10">Na(+)/H(+) antiporter that extrudes sodium in exchange for external protons.</text>
</comment>
<dbReference type="GO" id="GO:0051453">
    <property type="term" value="P:regulation of intracellular pH"/>
    <property type="evidence" value="ECO:0007669"/>
    <property type="project" value="TreeGrafter"/>
</dbReference>
<keyword evidence="7 10" id="KW-0406">Ion transport</keyword>
<feature type="transmembrane region" description="Helical" evidence="10">
    <location>
        <begin position="182"/>
        <end position="203"/>
    </location>
</feature>
<evidence type="ECO:0000256" key="4">
    <source>
        <dbReference type="ARBA" id="ARBA00022692"/>
    </source>
</evidence>
<evidence type="ECO:0000259" key="11">
    <source>
        <dbReference type="PROSITE" id="PS50271"/>
    </source>
</evidence>
<sequence>MEITLLLCGLAVGVLACTWVAEKVDVPAPFLLVVVGVIASYVPWVPNVELSEDVVLFGLLPPLLYAAAQSTSLIDFRVNKRPILLLSVGLVAFTTAGVAVVTHLLLPGVTWPVAFAIGAVVAPPDAVAATAIGRRIGLPRRVVTILEGESLLNDATALVALGTAVSLIGGGHFSVPHVGLDFLLAAGGGVLVGLVFFFVVARVRKHLQDPVLDSALSLVVPFLAFAVSEEVHASGVIAVVVAGLLLGHQAPVLQSAQSRIAERLNWRTIAFLLENAVFLLIGLQAWKIIRDAGEGSLSWGRILAVCFAALGTCIVLRLAWVFPSRYLLVRPGPDPVTGEQPPWTSTFMLGWAGMRGVVTLAAAFVIPEDTPYREVLLLTAFTVVAGTLFLQGMTLPWFARRLRVPSPDPAEDALARATLLQQASKAALHRLDDLEYDDQQGVVDLIRQRLDQRNFAAWERLGTVADRESPSDLYARVRLSMLEAERTKVLKIRDSGKVDSDVVADVLAMLDVEESMLDIATDERRELQEYSRRRRTGFVCDDLNRYPVVETAASPVCQHCLDDGLEWVALRQCLECGEVGCCDSSAGQHATAHFHETTHPVMETAEPGEDWRWCYVHHATA</sequence>
<dbReference type="AlphaFoldDB" id="A0A6G6WJT7"/>
<keyword evidence="6 10" id="KW-0915">Sodium</keyword>
<reference evidence="12 13" key="1">
    <citation type="submission" date="2020-02" db="EMBL/GenBank/DDBJ databases">
        <title>Full genome sequence of Nocardioides sp. R-3366.</title>
        <authorList>
            <person name="Im W.-T."/>
        </authorList>
    </citation>
    <scope>NUCLEOTIDE SEQUENCE [LARGE SCALE GENOMIC DNA]</scope>
    <source>
        <strain evidence="12 13">R-3366</strain>
    </source>
</reference>
<dbReference type="InterPro" id="IPR004705">
    <property type="entry name" value="Cation/H_exchanger_CPA1_bac"/>
</dbReference>
<evidence type="ECO:0000256" key="6">
    <source>
        <dbReference type="ARBA" id="ARBA00023053"/>
    </source>
</evidence>
<keyword evidence="8 10" id="KW-0472">Membrane</keyword>
<evidence type="ECO:0000256" key="5">
    <source>
        <dbReference type="ARBA" id="ARBA00022989"/>
    </source>
</evidence>
<accession>A0A6G6WJT7</accession>
<dbReference type="KEGG" id="nano:G5V58_25210"/>
<keyword evidence="3 10" id="KW-1003">Cell membrane</keyword>
<keyword evidence="5 10" id="KW-1133">Transmembrane helix</keyword>
<comment type="subcellular location">
    <subcellularLocation>
        <location evidence="1 10">Cell membrane</location>
        <topology evidence="1 10">Multi-pass membrane protein</topology>
    </subcellularLocation>
</comment>
<protein>
    <submittedName>
        <fullName evidence="12">Na+/H+ antiporter</fullName>
    </submittedName>
</protein>
<name>A0A6G6WJT7_9ACTN</name>